<evidence type="ECO:0000313" key="1">
    <source>
        <dbReference type="EMBL" id="GBO22301.1"/>
    </source>
</evidence>
<sequence length="178" mass="19550">MLVNAFSKNDIEHFECCDDDVITSGEGLEGPAVGSRFFSFWLSVVSYGFARWVASWQIICFSCGFGLGEVEILSCLFEEGFMKEPAVGPGILAFWLSVASYGVARSVASWQIIYFPCGFGLGEFKILSCVFEEGLMKEPAVGPGFLAFWLSVVSYGLSRWVASWQIIFFPCCFGLGGI</sequence>
<reference evidence="1 2" key="1">
    <citation type="journal article" date="2019" name="Sci. Rep.">
        <title>Orb-weaving spider Araneus ventricosus genome elucidates the spidroin gene catalogue.</title>
        <authorList>
            <person name="Kono N."/>
            <person name="Nakamura H."/>
            <person name="Ohtoshi R."/>
            <person name="Moran D.A.P."/>
            <person name="Shinohara A."/>
            <person name="Yoshida Y."/>
            <person name="Fujiwara M."/>
            <person name="Mori M."/>
            <person name="Tomita M."/>
            <person name="Arakawa K."/>
        </authorList>
    </citation>
    <scope>NUCLEOTIDE SEQUENCE [LARGE SCALE GENOMIC DNA]</scope>
</reference>
<dbReference type="Proteomes" id="UP000499080">
    <property type="component" value="Unassembled WGS sequence"/>
</dbReference>
<protein>
    <submittedName>
        <fullName evidence="1">Uncharacterized protein</fullName>
    </submittedName>
</protein>
<name>A0A4Y2VCH7_ARAVE</name>
<proteinExistence type="predicted"/>
<gene>
    <name evidence="1" type="ORF">AVEN_269700_1</name>
</gene>
<keyword evidence="2" id="KW-1185">Reference proteome</keyword>
<comment type="caution">
    <text evidence="1">The sequence shown here is derived from an EMBL/GenBank/DDBJ whole genome shotgun (WGS) entry which is preliminary data.</text>
</comment>
<organism evidence="1 2">
    <name type="scientific">Araneus ventricosus</name>
    <name type="common">Orbweaver spider</name>
    <name type="synonym">Epeira ventricosa</name>
    <dbReference type="NCBI Taxonomy" id="182803"/>
    <lineage>
        <taxon>Eukaryota</taxon>
        <taxon>Metazoa</taxon>
        <taxon>Ecdysozoa</taxon>
        <taxon>Arthropoda</taxon>
        <taxon>Chelicerata</taxon>
        <taxon>Arachnida</taxon>
        <taxon>Araneae</taxon>
        <taxon>Araneomorphae</taxon>
        <taxon>Entelegynae</taxon>
        <taxon>Araneoidea</taxon>
        <taxon>Araneidae</taxon>
        <taxon>Araneus</taxon>
    </lineage>
</organism>
<dbReference type="EMBL" id="BGPR01045397">
    <property type="protein sequence ID" value="GBO22301.1"/>
    <property type="molecule type" value="Genomic_DNA"/>
</dbReference>
<accession>A0A4Y2VCH7</accession>
<evidence type="ECO:0000313" key="2">
    <source>
        <dbReference type="Proteomes" id="UP000499080"/>
    </source>
</evidence>
<dbReference type="AlphaFoldDB" id="A0A4Y2VCH7"/>